<proteinExistence type="predicted"/>
<dbReference type="Proteomes" id="UP000199155">
    <property type="component" value="Unassembled WGS sequence"/>
</dbReference>
<name>A0A1G9K2J6_9ACTN</name>
<sequence length="159" mass="17479">MPTTHTYRCEAVAHDLTGNREVILDTYRAATPRLAARWARQAARRYACLLAPAPTAPYLRSAPLVEAEPDGPRPDAALHAWADSAEQYEHALHTLAAGRAYAITATDYDARYALCVYPLPVRRPSPTPPPARSARARPYAGVGRHRKPGRLLLDLCEVS</sequence>
<evidence type="ECO:0000313" key="2">
    <source>
        <dbReference type="Proteomes" id="UP000199155"/>
    </source>
</evidence>
<reference evidence="1 2" key="1">
    <citation type="submission" date="2016-10" db="EMBL/GenBank/DDBJ databases">
        <authorList>
            <person name="de Groot N.N."/>
        </authorList>
    </citation>
    <scope>NUCLEOTIDE SEQUENCE [LARGE SCALE GENOMIC DNA]</scope>
    <source>
        <strain evidence="1 2">CGMCC 4.5727</strain>
    </source>
</reference>
<protein>
    <submittedName>
        <fullName evidence="1">Uncharacterized protein</fullName>
    </submittedName>
</protein>
<dbReference type="RefSeq" id="WP_176954035.1">
    <property type="nucleotide sequence ID" value="NZ_FNFF01000041.1"/>
</dbReference>
<organism evidence="1 2">
    <name type="scientific">Streptomyces indicus</name>
    <dbReference type="NCBI Taxonomy" id="417292"/>
    <lineage>
        <taxon>Bacteria</taxon>
        <taxon>Bacillati</taxon>
        <taxon>Actinomycetota</taxon>
        <taxon>Actinomycetes</taxon>
        <taxon>Kitasatosporales</taxon>
        <taxon>Streptomycetaceae</taxon>
        <taxon>Streptomyces</taxon>
    </lineage>
</organism>
<evidence type="ECO:0000313" key="1">
    <source>
        <dbReference type="EMBL" id="SDL43624.1"/>
    </source>
</evidence>
<accession>A0A1G9K2J6</accession>
<dbReference type="EMBL" id="FNFF01000041">
    <property type="protein sequence ID" value="SDL43624.1"/>
    <property type="molecule type" value="Genomic_DNA"/>
</dbReference>
<dbReference type="AlphaFoldDB" id="A0A1G9K2J6"/>
<gene>
    <name evidence="1" type="ORF">SAMN05421806_1414</name>
</gene>
<keyword evidence="2" id="KW-1185">Reference proteome</keyword>